<evidence type="ECO:0000256" key="4">
    <source>
        <dbReference type="ARBA" id="ARBA00022692"/>
    </source>
</evidence>
<evidence type="ECO:0000259" key="11">
    <source>
        <dbReference type="Pfam" id="PF07715"/>
    </source>
</evidence>
<dbReference type="Pfam" id="PF07715">
    <property type="entry name" value="Plug"/>
    <property type="match status" value="1"/>
</dbReference>
<dbReference type="InterPro" id="IPR037066">
    <property type="entry name" value="Plug_dom_sf"/>
</dbReference>
<evidence type="ECO:0000256" key="5">
    <source>
        <dbReference type="ARBA" id="ARBA00023077"/>
    </source>
</evidence>
<dbReference type="InterPro" id="IPR023996">
    <property type="entry name" value="TonB-dep_OMP_SusC/RagA"/>
</dbReference>
<evidence type="ECO:0000256" key="8">
    <source>
        <dbReference type="PROSITE-ProRule" id="PRU01360"/>
    </source>
</evidence>
<evidence type="ECO:0000256" key="7">
    <source>
        <dbReference type="ARBA" id="ARBA00023237"/>
    </source>
</evidence>
<sequence>MKKIILLYVLAMSKRLLYIFLIQCISMSFLLASNSNAQVKKIDEVQLRLHLNNSIVTKAFSEIESATGFNFVYTNKETKNLPLVNINANESLYDILVDFSKQTGLHFKQINGNIHVRKGGEIVSQDAVSIEVNPTETVSGVIVDETNMGLPGVSIIEKGTTNGTISDLDGKFSLVVASENAVLVFSFIGMQTIELAVAERRVFNLSMKADTKSLDEVVVIGYGTQKRREITSSVAKVDEESFNQGGVRSPLDLIQGKVAGLSITRTEGNNPNSGASIQMRGVTSLTGNLNPLIVIDGIPGGNLDLLQQDDIASFEVLKDGSAAAIYGTRGNNGVILITTKKGKAGEARFDYSTYFQRDVVDRKPDFLTAAEYRNLITQGLISEGNDLGASTDLYDELLNKENLSQYHNFAASGGTANSNYRASFYFNDAEGIAKENSRKQYGARINFNQTGLNGRLQMQSNLATNFNKANLLGGGGGDYEQGIQRNPTAPIRNADGSFVETEAFNNYNPLSRLQNRLNERNQQTFSGDVKLSFEIFEGLTVSAFGAHVRNVINDRQYRSLTDFDQRPNSQYQGTGFARKYNEVTWTDVLESTVNYKKIIGDHSFDFIGGYSYQYSTYENFAVNNSGFTTDSFLDWNIGAGSAINNTRLPRPGMGSFKEDNTLIAVFGRVSYAFSDKYFGQVIVRREGSSKFGANNKWGNFPAASVGWDISKEGFMTDISQIDNLKLRIGYGVTGNQGIPNYQSLVTLNTGGVYPQEGVFYQTYGPSRNPNPNIKWEKKQEWNVGLDFGLLNNRISGSLDVYNRETVDLLNNYSAQQPPFVRSSIYTNVGSIRNHGVELYLNAIIVDKNDFKYSVDFAGNSQFNTISSLSNEFYSSDFLEFGFLPSPGNLGPAIRLDEGGKVGNFYGKRFAGFNDDGKWLFFKADGSTVTASGISPEDLTILGNGVPKYMASFSNTIQYKNMDLTVFFRGKFGFDILNTQEMYFGNKAWLPNNLLKSAITKNAELNDNPQFSDYYLEKGDFVKLDNVTFGYTFNLVGKAVKNLRVYASGRNLLTFTGYSGLDPELQDTGFTTGIDGRGFYPRTNFYTLGLNVTF</sequence>
<dbReference type="SUPFAM" id="SSF49464">
    <property type="entry name" value="Carboxypeptidase regulatory domain-like"/>
    <property type="match status" value="1"/>
</dbReference>
<evidence type="ECO:0000256" key="6">
    <source>
        <dbReference type="ARBA" id="ARBA00023136"/>
    </source>
</evidence>
<dbReference type="PROSITE" id="PS52016">
    <property type="entry name" value="TONB_DEPENDENT_REC_3"/>
    <property type="match status" value="1"/>
</dbReference>
<dbReference type="SUPFAM" id="SSF56935">
    <property type="entry name" value="Porins"/>
    <property type="match status" value="1"/>
</dbReference>
<dbReference type="InterPro" id="IPR023997">
    <property type="entry name" value="TonB-dep_OMP_SusC/RagA_CS"/>
</dbReference>
<dbReference type="InterPro" id="IPR008969">
    <property type="entry name" value="CarboxyPept-like_regulatory"/>
</dbReference>
<keyword evidence="6 8" id="KW-0472">Membrane</keyword>
<comment type="subcellular location">
    <subcellularLocation>
        <location evidence="1 8">Cell outer membrane</location>
        <topology evidence="1 8">Multi-pass membrane protein</topology>
    </subcellularLocation>
</comment>
<evidence type="ECO:0000259" key="10">
    <source>
        <dbReference type="Pfam" id="PF00593"/>
    </source>
</evidence>
<dbReference type="InterPro" id="IPR012910">
    <property type="entry name" value="Plug_dom"/>
</dbReference>
<dbReference type="InterPro" id="IPR039426">
    <property type="entry name" value="TonB-dep_rcpt-like"/>
</dbReference>
<dbReference type="InterPro" id="IPR000531">
    <property type="entry name" value="Beta-barrel_TonB"/>
</dbReference>
<dbReference type="Proteomes" id="UP000199663">
    <property type="component" value="Unassembled WGS sequence"/>
</dbReference>
<keyword evidence="2 8" id="KW-0813">Transport</keyword>
<feature type="domain" description="TonB-dependent receptor-like beta-barrel" evidence="10">
    <location>
        <begin position="539"/>
        <end position="1051"/>
    </location>
</feature>
<keyword evidence="3 8" id="KW-1134">Transmembrane beta strand</keyword>
<evidence type="ECO:0000256" key="3">
    <source>
        <dbReference type="ARBA" id="ARBA00022452"/>
    </source>
</evidence>
<dbReference type="EMBL" id="FNQC01000006">
    <property type="protein sequence ID" value="SDZ13538.1"/>
    <property type="molecule type" value="Genomic_DNA"/>
</dbReference>
<feature type="domain" description="TonB-dependent receptor plug" evidence="11">
    <location>
        <begin position="227"/>
        <end position="334"/>
    </location>
</feature>
<keyword evidence="7 8" id="KW-0998">Cell outer membrane</keyword>
<dbReference type="NCBIfam" id="TIGR04057">
    <property type="entry name" value="SusC_RagA_signa"/>
    <property type="match status" value="1"/>
</dbReference>
<evidence type="ECO:0000256" key="9">
    <source>
        <dbReference type="RuleBase" id="RU003357"/>
    </source>
</evidence>
<dbReference type="Pfam" id="PF00593">
    <property type="entry name" value="TonB_dep_Rec_b-barrel"/>
    <property type="match status" value="1"/>
</dbReference>
<dbReference type="NCBIfam" id="TIGR04056">
    <property type="entry name" value="OMP_RagA_SusC"/>
    <property type="match status" value="1"/>
</dbReference>
<dbReference type="Pfam" id="PF13715">
    <property type="entry name" value="CarbopepD_reg_2"/>
    <property type="match status" value="1"/>
</dbReference>
<evidence type="ECO:0000313" key="13">
    <source>
        <dbReference type="Proteomes" id="UP000199663"/>
    </source>
</evidence>
<keyword evidence="4 8" id="KW-0812">Transmembrane</keyword>
<dbReference type="InterPro" id="IPR036942">
    <property type="entry name" value="Beta-barrel_TonB_sf"/>
</dbReference>
<keyword evidence="5 9" id="KW-0798">TonB box</keyword>
<proteinExistence type="inferred from homology"/>
<keyword evidence="13" id="KW-1185">Reference proteome</keyword>
<protein>
    <submittedName>
        <fullName evidence="12">TonB-linked outer membrane protein, SusC/RagA family</fullName>
    </submittedName>
</protein>
<comment type="caution">
    <text evidence="12">The sequence shown here is derived from an EMBL/GenBank/DDBJ whole genome shotgun (WGS) entry which is preliminary data.</text>
</comment>
<evidence type="ECO:0000313" key="12">
    <source>
        <dbReference type="EMBL" id="SDZ13538.1"/>
    </source>
</evidence>
<evidence type="ECO:0000256" key="2">
    <source>
        <dbReference type="ARBA" id="ARBA00022448"/>
    </source>
</evidence>
<organism evidence="12 13">
    <name type="scientific">Rhodonellum ikkaensis</name>
    <dbReference type="NCBI Taxonomy" id="336829"/>
    <lineage>
        <taxon>Bacteria</taxon>
        <taxon>Pseudomonadati</taxon>
        <taxon>Bacteroidota</taxon>
        <taxon>Cytophagia</taxon>
        <taxon>Cytophagales</taxon>
        <taxon>Cytophagaceae</taxon>
        <taxon>Rhodonellum</taxon>
    </lineage>
</organism>
<dbReference type="Gene3D" id="2.170.130.10">
    <property type="entry name" value="TonB-dependent receptor, plug domain"/>
    <property type="match status" value="1"/>
</dbReference>
<gene>
    <name evidence="12" type="ORF">SAMN05444412_106139</name>
</gene>
<accession>A0A1H3QKI4</accession>
<comment type="similarity">
    <text evidence="8 9">Belongs to the TonB-dependent receptor family.</text>
</comment>
<dbReference type="Gene3D" id="2.40.170.20">
    <property type="entry name" value="TonB-dependent receptor, beta-barrel domain"/>
    <property type="match status" value="1"/>
</dbReference>
<name>A0A1H3QKI4_9BACT</name>
<reference evidence="12 13" key="1">
    <citation type="submission" date="2016-10" db="EMBL/GenBank/DDBJ databases">
        <authorList>
            <person name="Varghese N."/>
            <person name="Submissions S."/>
        </authorList>
    </citation>
    <scope>NUCLEOTIDE SEQUENCE [LARGE SCALE GENOMIC DNA]</scope>
    <source>
        <strain evidence="12 13">DSM 17997</strain>
    </source>
</reference>
<evidence type="ECO:0000256" key="1">
    <source>
        <dbReference type="ARBA" id="ARBA00004571"/>
    </source>
</evidence>